<proteinExistence type="predicted"/>
<feature type="domain" description="STAS" evidence="1">
    <location>
        <begin position="12"/>
        <end position="87"/>
    </location>
</feature>
<dbReference type="CDD" id="cd07043">
    <property type="entry name" value="STAS_anti-anti-sigma_factors"/>
    <property type="match status" value="1"/>
</dbReference>
<dbReference type="InterPro" id="IPR036513">
    <property type="entry name" value="STAS_dom_sf"/>
</dbReference>
<dbReference type="Pfam" id="PF13466">
    <property type="entry name" value="STAS_2"/>
    <property type="match status" value="1"/>
</dbReference>
<evidence type="ECO:0000313" key="2">
    <source>
        <dbReference type="EMBL" id="SDF66249.1"/>
    </source>
</evidence>
<evidence type="ECO:0000313" key="3">
    <source>
        <dbReference type="Proteomes" id="UP000199406"/>
    </source>
</evidence>
<sequence length="87" mass="9381">MLSETVDRRIGVIRASGHLSAQGADLLRGTARALREGGHRRVVLDLAGVQAADDDGLAVLRRLRTRFAEDGGELVLQHTRQLSADPV</sequence>
<dbReference type="SUPFAM" id="SSF52091">
    <property type="entry name" value="SpoIIaa-like"/>
    <property type="match status" value="1"/>
</dbReference>
<gene>
    <name evidence="2" type="ORF">SAMN05660662_2970</name>
</gene>
<reference evidence="3" key="1">
    <citation type="submission" date="2016-10" db="EMBL/GenBank/DDBJ databases">
        <authorList>
            <person name="Varghese N."/>
            <person name="Submissions S."/>
        </authorList>
    </citation>
    <scope>NUCLEOTIDE SEQUENCE [LARGE SCALE GENOMIC DNA]</scope>
    <source>
        <strain evidence="3">DSM 44268</strain>
    </source>
</reference>
<dbReference type="InterPro" id="IPR058548">
    <property type="entry name" value="MlaB-like_STAS"/>
</dbReference>
<dbReference type="InterPro" id="IPR002645">
    <property type="entry name" value="STAS_dom"/>
</dbReference>
<dbReference type="RefSeq" id="WP_369406236.1">
    <property type="nucleotide sequence ID" value="NZ_FNBT01000005.1"/>
</dbReference>
<accession>A0A1G7MYQ5</accession>
<dbReference type="PROSITE" id="PS50801">
    <property type="entry name" value="STAS"/>
    <property type="match status" value="1"/>
</dbReference>
<organism evidence="2 3">
    <name type="scientific">Blastococcus aurantiacus</name>
    <dbReference type="NCBI Taxonomy" id="1550231"/>
    <lineage>
        <taxon>Bacteria</taxon>
        <taxon>Bacillati</taxon>
        <taxon>Actinomycetota</taxon>
        <taxon>Actinomycetes</taxon>
        <taxon>Geodermatophilales</taxon>
        <taxon>Geodermatophilaceae</taxon>
        <taxon>Blastococcus</taxon>
    </lineage>
</organism>
<name>A0A1G7MYQ5_9ACTN</name>
<protein>
    <submittedName>
        <fullName evidence="2">STAS domain-containing protein</fullName>
    </submittedName>
</protein>
<dbReference type="AlphaFoldDB" id="A0A1G7MYQ5"/>
<keyword evidence="3" id="KW-1185">Reference proteome</keyword>
<dbReference type="Gene3D" id="3.30.750.24">
    <property type="entry name" value="STAS domain"/>
    <property type="match status" value="1"/>
</dbReference>
<dbReference type="EMBL" id="FNBT01000005">
    <property type="protein sequence ID" value="SDF66249.1"/>
    <property type="molecule type" value="Genomic_DNA"/>
</dbReference>
<dbReference type="Proteomes" id="UP000199406">
    <property type="component" value="Unassembled WGS sequence"/>
</dbReference>
<evidence type="ECO:0000259" key="1">
    <source>
        <dbReference type="PROSITE" id="PS50801"/>
    </source>
</evidence>
<dbReference type="STRING" id="1550231.SAMN05660662_2970"/>